<evidence type="ECO:0000256" key="3">
    <source>
        <dbReference type="SAM" id="Coils"/>
    </source>
</evidence>
<accession>H1XUF2</accession>
<dbReference type="GO" id="GO:0004356">
    <property type="term" value="F:glutamine synthetase activity"/>
    <property type="evidence" value="ECO:0007669"/>
    <property type="project" value="InterPro"/>
</dbReference>
<evidence type="ECO:0000313" key="6">
    <source>
        <dbReference type="EMBL" id="APF18802.1"/>
    </source>
</evidence>
<dbReference type="InterPro" id="IPR014746">
    <property type="entry name" value="Gln_synth/guanido_kin_cat_dom"/>
</dbReference>
<dbReference type="PROSITE" id="PS51987">
    <property type="entry name" value="GS_CATALYTIC"/>
    <property type="match status" value="1"/>
</dbReference>
<dbReference type="InParanoid" id="H1XUF2"/>
<comment type="similarity">
    <text evidence="1 2">Belongs to the glutamine synthetase family.</text>
</comment>
<dbReference type="InterPro" id="IPR040577">
    <property type="entry name" value="Gln-synt_C"/>
</dbReference>
<dbReference type="InterPro" id="IPR008146">
    <property type="entry name" value="Gln_synth_cat_dom"/>
</dbReference>
<evidence type="ECO:0000313" key="9">
    <source>
        <dbReference type="Proteomes" id="UP000183868"/>
    </source>
</evidence>
<reference evidence="7 8" key="1">
    <citation type="submission" date="2011-09" db="EMBL/GenBank/DDBJ databases">
        <title>The permanent draft genome of Caldithrix abyssi DSM 13497.</title>
        <authorList>
            <consortium name="US DOE Joint Genome Institute (JGI-PGF)"/>
            <person name="Lucas S."/>
            <person name="Han J."/>
            <person name="Lapidus A."/>
            <person name="Bruce D."/>
            <person name="Goodwin L."/>
            <person name="Pitluck S."/>
            <person name="Peters L."/>
            <person name="Kyrpides N."/>
            <person name="Mavromatis K."/>
            <person name="Ivanova N."/>
            <person name="Mikhailova N."/>
            <person name="Chertkov O."/>
            <person name="Detter J.C."/>
            <person name="Tapia R."/>
            <person name="Han C."/>
            <person name="Land M."/>
            <person name="Hauser L."/>
            <person name="Markowitz V."/>
            <person name="Cheng J.-F."/>
            <person name="Hugenholtz P."/>
            <person name="Woyke T."/>
            <person name="Wu D."/>
            <person name="Spring S."/>
            <person name="Brambilla E."/>
            <person name="Klenk H.-P."/>
            <person name="Eisen J.A."/>
        </authorList>
    </citation>
    <scope>NUCLEOTIDE SEQUENCE [LARGE SCALE GENOMIC DNA]</scope>
    <source>
        <strain evidence="7 8">DSM 13497</strain>
    </source>
</reference>
<feature type="domain" description="GS beta-grasp" evidence="4">
    <location>
        <begin position="82"/>
        <end position="176"/>
    </location>
</feature>
<feature type="domain" description="GS catalytic" evidence="5">
    <location>
        <begin position="181"/>
        <end position="615"/>
    </location>
</feature>
<evidence type="ECO:0000256" key="2">
    <source>
        <dbReference type="RuleBase" id="RU000384"/>
    </source>
</evidence>
<dbReference type="PROSITE" id="PS51986">
    <property type="entry name" value="GS_BETA_GRASP"/>
    <property type="match status" value="1"/>
</dbReference>
<dbReference type="Gene3D" id="3.30.590.10">
    <property type="entry name" value="Glutamine synthetase/guanido kinase, catalytic domain"/>
    <property type="match status" value="1"/>
</dbReference>
<dbReference type="AlphaFoldDB" id="H1XUF2"/>
<dbReference type="Gene3D" id="1.20.120.1560">
    <property type="match status" value="1"/>
</dbReference>
<organism evidence="7 8">
    <name type="scientific">Caldithrix abyssi DSM 13497</name>
    <dbReference type="NCBI Taxonomy" id="880073"/>
    <lineage>
        <taxon>Bacteria</taxon>
        <taxon>Pseudomonadati</taxon>
        <taxon>Calditrichota</taxon>
        <taxon>Calditrichia</taxon>
        <taxon>Calditrichales</taxon>
        <taxon>Calditrichaceae</taxon>
        <taxon>Caldithrix</taxon>
    </lineage>
</organism>
<dbReference type="Proteomes" id="UP000183868">
    <property type="component" value="Chromosome"/>
</dbReference>
<keyword evidence="3" id="KW-0175">Coiled coil</keyword>
<dbReference type="InterPro" id="IPR052725">
    <property type="entry name" value="GS_Type-3"/>
</dbReference>
<dbReference type="InterPro" id="IPR008147">
    <property type="entry name" value="Gln_synt_N"/>
</dbReference>
<dbReference type="PANTHER" id="PTHR42974">
    <property type="entry name" value="GLUTAMINE SYNTHETASE"/>
    <property type="match status" value="1"/>
</dbReference>
<evidence type="ECO:0000259" key="4">
    <source>
        <dbReference type="PROSITE" id="PS51986"/>
    </source>
</evidence>
<evidence type="ECO:0000256" key="1">
    <source>
        <dbReference type="PROSITE-ProRule" id="PRU01330"/>
    </source>
</evidence>
<dbReference type="SMART" id="SM01230">
    <property type="entry name" value="Gln-synt_C"/>
    <property type="match status" value="1"/>
</dbReference>
<dbReference type="HOGENOM" id="CLU_024307_0_0_0"/>
<dbReference type="InterPro" id="IPR027303">
    <property type="entry name" value="Gln_synth_gly_rich_site"/>
</dbReference>
<dbReference type="SUPFAM" id="SSF55931">
    <property type="entry name" value="Glutamine synthetase/guanido kinase"/>
    <property type="match status" value="1"/>
</dbReference>
<sequence>MPSVREQIALELITPSPRTYEQLKPFQFGENTFNDRVMREKLPKDVYKKLIKTIKAGEKLDLSIANSVAHAMKEWAISKGVTHFTHWFQPQTGLTAEKHDSFYEVESDGQIIERFKGDQLVQGEPDASSFPSGGMRATFEARGYTMWDPSSPAFIVEGPNGGGILCIPSVFISYNGEALDKKTPLLRSMDAINRSGLALLKLFGNKTATRVVPTVGTEQEYFLIDKRFFNLRPDLRVAGRTLLGAEPPKGQQLEDHYFGSIKERVLAFMQDAENELYRLGVPAKTRHNEVAPHQFEIAPIFAEMNIGADRNQLIMEVLKRVAARHGLALLLHEKPFKGVNGSGKHNNWSLSDSQGNNLLDPGKTPEENLQFLVFLVSVLKAVNDYGDLLRASIASAGNDHRLGANEAPPAIMSVFLGERLTEILDDIKAGKEIKRTEEFIIDLGISQLPSILRDNTDRNRTSPFAFTGNKFEFRAVGSSASISMPNIFLSAAVADSIDIIIKDIQKELEKGTEFKAAVLSVLRKFIIETERIRFEGNNYSKEWEEEAEKRGLPNIKRTGYALAALIDPKNVAMLERQKVFSREELEARYHIKLEQYVKTLDIEADTICDMIQTKILPAAVEYQTRLAVAIKETHAVASVTNGLGLEILIDSLNKINATISELHQECQKLKALLKEGLTIEDIEKQARFFADRIVDQIEATRRPADQLEAIIPDELWPLPKYSEMLFML</sequence>
<name>H1XUF2_CALAY</name>
<protein>
    <submittedName>
        <fullName evidence="7">Glutamine synthetase catalytic region</fullName>
    </submittedName>
    <submittedName>
        <fullName evidence="6">L-glutamine synthetase</fullName>
    </submittedName>
</protein>
<dbReference type="Pfam" id="PF12437">
    <property type="entry name" value="GSIII_N"/>
    <property type="match status" value="1"/>
</dbReference>
<feature type="coiled-coil region" evidence="3">
    <location>
        <begin position="645"/>
        <end position="672"/>
    </location>
</feature>
<dbReference type="InterPro" id="IPR022147">
    <property type="entry name" value="GSIII_N"/>
</dbReference>
<proteinExistence type="inferred from homology"/>
<dbReference type="Pfam" id="PF00120">
    <property type="entry name" value="Gln-synt_C"/>
    <property type="match status" value="1"/>
</dbReference>
<dbReference type="eggNOG" id="COG3968">
    <property type="taxonomic scope" value="Bacteria"/>
</dbReference>
<dbReference type="PaxDb" id="880073-Calab_3172"/>
<dbReference type="Pfam" id="PF18318">
    <property type="entry name" value="Gln-synt_C-ter"/>
    <property type="match status" value="1"/>
</dbReference>
<gene>
    <name evidence="6" type="ORF">Cabys_2053</name>
    <name evidence="7" type="ORF">Calab_3172</name>
</gene>
<dbReference type="RefSeq" id="WP_006930132.1">
    <property type="nucleotide sequence ID" value="NZ_CM001402.1"/>
</dbReference>
<dbReference type="STRING" id="880073.Cabys_2053"/>
<dbReference type="PROSITE" id="PS00181">
    <property type="entry name" value="GLNA_ATP"/>
    <property type="match status" value="1"/>
</dbReference>
<dbReference type="EMBL" id="CM001402">
    <property type="protein sequence ID" value="EHO42778.1"/>
    <property type="molecule type" value="Genomic_DNA"/>
</dbReference>
<dbReference type="GO" id="GO:0006542">
    <property type="term" value="P:glutamine biosynthetic process"/>
    <property type="evidence" value="ECO:0007669"/>
    <property type="project" value="InterPro"/>
</dbReference>
<evidence type="ECO:0000313" key="8">
    <source>
        <dbReference type="Proteomes" id="UP000004671"/>
    </source>
</evidence>
<dbReference type="OrthoDB" id="9807095at2"/>
<dbReference type="EMBL" id="CP018099">
    <property type="protein sequence ID" value="APF18802.1"/>
    <property type="molecule type" value="Genomic_DNA"/>
</dbReference>
<reference evidence="6 9" key="2">
    <citation type="submission" date="2016-11" db="EMBL/GenBank/DDBJ databases">
        <title>Genomic analysis of Caldithrix abyssi and proposal of a novel bacterial phylum Caldithrichaeota.</title>
        <authorList>
            <person name="Kublanov I."/>
            <person name="Sigalova O."/>
            <person name="Gavrilov S."/>
            <person name="Lebedinsky A."/>
            <person name="Ivanova N."/>
            <person name="Daum C."/>
            <person name="Reddy T."/>
            <person name="Klenk H.P."/>
            <person name="Goker M."/>
            <person name="Reva O."/>
            <person name="Miroshnichenko M."/>
            <person name="Kyprides N."/>
            <person name="Woyke T."/>
            <person name="Gelfand M."/>
        </authorList>
    </citation>
    <scope>NUCLEOTIDE SEQUENCE [LARGE SCALE GENOMIC DNA]</scope>
    <source>
        <strain evidence="6 9">LF13</strain>
    </source>
</reference>
<evidence type="ECO:0000313" key="7">
    <source>
        <dbReference type="EMBL" id="EHO42778.1"/>
    </source>
</evidence>
<dbReference type="PANTHER" id="PTHR42974:SF1">
    <property type="entry name" value="TYPE-3 GLUTAMINE SYNTHETASE"/>
    <property type="match status" value="1"/>
</dbReference>
<dbReference type="KEGG" id="caby:Cabys_2053"/>
<dbReference type="Proteomes" id="UP000004671">
    <property type="component" value="Chromosome"/>
</dbReference>
<keyword evidence="8" id="KW-1185">Reference proteome</keyword>
<evidence type="ECO:0000259" key="5">
    <source>
        <dbReference type="PROSITE" id="PS51987"/>
    </source>
</evidence>